<feature type="domain" description="Helicase ATP-binding" evidence="6">
    <location>
        <begin position="89"/>
        <end position="340"/>
    </location>
</feature>
<dbReference type="InterPro" id="IPR027417">
    <property type="entry name" value="P-loop_NTPase"/>
</dbReference>
<dbReference type="InterPro" id="IPR014001">
    <property type="entry name" value="Helicase_ATP-bd"/>
</dbReference>
<dbReference type="InterPro" id="IPR001650">
    <property type="entry name" value="Helicase_C-like"/>
</dbReference>
<keyword evidence="5" id="KW-0067">ATP-binding</keyword>
<keyword evidence="2" id="KW-0547">Nucleotide-binding</keyword>
<dbReference type="GO" id="GO:0003724">
    <property type="term" value="F:RNA helicase activity"/>
    <property type="evidence" value="ECO:0007669"/>
    <property type="project" value="UniProtKB-EC"/>
</dbReference>
<evidence type="ECO:0000256" key="4">
    <source>
        <dbReference type="ARBA" id="ARBA00022806"/>
    </source>
</evidence>
<dbReference type="PROSITE" id="PS51192">
    <property type="entry name" value="HELICASE_ATP_BIND_1"/>
    <property type="match status" value="1"/>
</dbReference>
<dbReference type="PANTHER" id="PTHR47963">
    <property type="entry name" value="DEAD-BOX ATP-DEPENDENT RNA HELICASE 47, MITOCHONDRIAL"/>
    <property type="match status" value="1"/>
</dbReference>
<dbReference type="EMBL" id="KV448127">
    <property type="protein sequence ID" value="OAX44180.1"/>
    <property type="molecule type" value="Genomic_DNA"/>
</dbReference>
<accession>A0A1B7NH93</accession>
<evidence type="ECO:0000256" key="5">
    <source>
        <dbReference type="ARBA" id="ARBA00022840"/>
    </source>
</evidence>
<evidence type="ECO:0000256" key="3">
    <source>
        <dbReference type="ARBA" id="ARBA00022801"/>
    </source>
</evidence>
<dbReference type="InterPro" id="IPR050547">
    <property type="entry name" value="DEAD_box_RNA_helicases"/>
</dbReference>
<dbReference type="FunCoup" id="A0A1B7NH93">
    <property type="interactions" value="70"/>
</dbReference>
<evidence type="ECO:0000313" key="9">
    <source>
        <dbReference type="Proteomes" id="UP000092154"/>
    </source>
</evidence>
<evidence type="ECO:0000256" key="1">
    <source>
        <dbReference type="ARBA" id="ARBA00012552"/>
    </source>
</evidence>
<dbReference type="Proteomes" id="UP000092154">
    <property type="component" value="Unassembled WGS sequence"/>
</dbReference>
<keyword evidence="4" id="KW-0347">Helicase</keyword>
<evidence type="ECO:0000313" key="8">
    <source>
        <dbReference type="EMBL" id="OAX44180.1"/>
    </source>
</evidence>
<dbReference type="Pfam" id="PF00271">
    <property type="entry name" value="Helicase_C"/>
    <property type="match status" value="1"/>
</dbReference>
<evidence type="ECO:0000259" key="7">
    <source>
        <dbReference type="PROSITE" id="PS51194"/>
    </source>
</evidence>
<sequence length="592" mass="64763">MSLSSSPVALLYRSWARQSVCRNHAVLRYMSRSAEAHVNHVKSTGQGLHSSEQDVVTFESLGVRPPIAASLRAAFPDVQQPTTMQRKLISAVVGKQDILLQDFTGTGKSFGLLLGLLSKPRISIYDPEKGKGEAKQGITTLLIVPHRDLAYQFLHWLHHMLTSAGEPAPYALASIAQVLVRGSPPENLKSSSPRILEAIVNPSSSGISVLREHPPHILIATPTAFIDVLRKEPEVLQLSTLSTVVVDEVDSLLQAVPQKGSKHAKEKAERLNERHPPVLKTVLDVLYSSTKTSGSHPLRRRLLEMKLAPVHRPQLIMLSATMRNRLRTAFFGAFGWFIRGKVLKLIKASSSTRAAHGLNRTITHHVLVVSQDGSVKNIPGASKARALPSDSSYTEGEDDEFIFDEDDETPLDNETDMDLLHAPPVFTPGMLEAVATTFALDVPNIALLVVPATASIRRVIFELNQLGVNAHGLDLVDNEAGREHLLSKNGDTPDENPTLLVSTLATTRGIDFPSLTHVFLLGLPEERAGDVYVHVAGRVGRFGRQGKVITVVEGDREEQGKKGKVVVRDDSKKMGMTLKKLGIRATKLDHFD</sequence>
<protein>
    <recommendedName>
        <fullName evidence="1">RNA helicase</fullName>
        <ecNumber evidence="1">3.6.4.13</ecNumber>
    </recommendedName>
</protein>
<reference evidence="8 9" key="1">
    <citation type="submission" date="2016-06" db="EMBL/GenBank/DDBJ databases">
        <title>Comparative genomics of the ectomycorrhizal sister species Rhizopogon vinicolor and Rhizopogon vesiculosus (Basidiomycota: Boletales) reveals a divergence of the mating type B locus.</title>
        <authorList>
            <consortium name="DOE Joint Genome Institute"/>
            <person name="Mujic A.B."/>
            <person name="Kuo A."/>
            <person name="Tritt A."/>
            <person name="Lipzen A."/>
            <person name="Chen C."/>
            <person name="Johnson J."/>
            <person name="Sharma A."/>
            <person name="Barry K."/>
            <person name="Grigoriev I.V."/>
            <person name="Spatafora J.W."/>
        </authorList>
    </citation>
    <scope>NUCLEOTIDE SEQUENCE [LARGE SCALE GENOMIC DNA]</scope>
    <source>
        <strain evidence="8 9">AM-OR11-026</strain>
    </source>
</reference>
<feature type="non-terminal residue" evidence="8">
    <location>
        <position position="1"/>
    </location>
</feature>
<dbReference type="PANTHER" id="PTHR47963:SF8">
    <property type="entry name" value="ATP-DEPENDENT RNA HELICASE DEAD"/>
    <property type="match status" value="1"/>
</dbReference>
<dbReference type="EC" id="3.6.4.13" evidence="1"/>
<dbReference type="InParanoid" id="A0A1B7NH93"/>
<dbReference type="InterPro" id="IPR011545">
    <property type="entry name" value="DEAD/DEAH_box_helicase_dom"/>
</dbReference>
<organism evidence="8 9">
    <name type="scientific">Rhizopogon vinicolor AM-OR11-026</name>
    <dbReference type="NCBI Taxonomy" id="1314800"/>
    <lineage>
        <taxon>Eukaryota</taxon>
        <taxon>Fungi</taxon>
        <taxon>Dikarya</taxon>
        <taxon>Basidiomycota</taxon>
        <taxon>Agaricomycotina</taxon>
        <taxon>Agaricomycetes</taxon>
        <taxon>Agaricomycetidae</taxon>
        <taxon>Boletales</taxon>
        <taxon>Suillineae</taxon>
        <taxon>Rhizopogonaceae</taxon>
        <taxon>Rhizopogon</taxon>
    </lineage>
</organism>
<feature type="domain" description="Helicase C-terminal" evidence="7">
    <location>
        <begin position="434"/>
        <end position="582"/>
    </location>
</feature>
<dbReference type="Gene3D" id="3.40.50.300">
    <property type="entry name" value="P-loop containing nucleotide triphosphate hydrolases"/>
    <property type="match status" value="2"/>
</dbReference>
<keyword evidence="9" id="KW-1185">Reference proteome</keyword>
<dbReference type="SUPFAM" id="SSF52540">
    <property type="entry name" value="P-loop containing nucleoside triphosphate hydrolases"/>
    <property type="match status" value="1"/>
</dbReference>
<dbReference type="Pfam" id="PF00270">
    <property type="entry name" value="DEAD"/>
    <property type="match status" value="1"/>
</dbReference>
<dbReference type="GO" id="GO:0005524">
    <property type="term" value="F:ATP binding"/>
    <property type="evidence" value="ECO:0007669"/>
    <property type="project" value="UniProtKB-KW"/>
</dbReference>
<dbReference type="GO" id="GO:0003723">
    <property type="term" value="F:RNA binding"/>
    <property type="evidence" value="ECO:0007669"/>
    <property type="project" value="TreeGrafter"/>
</dbReference>
<dbReference type="GO" id="GO:0016787">
    <property type="term" value="F:hydrolase activity"/>
    <property type="evidence" value="ECO:0007669"/>
    <property type="project" value="UniProtKB-KW"/>
</dbReference>
<dbReference type="SMART" id="SM00490">
    <property type="entry name" value="HELICc"/>
    <property type="match status" value="1"/>
</dbReference>
<keyword evidence="3 8" id="KW-0378">Hydrolase</keyword>
<gene>
    <name evidence="8" type="ORF">K503DRAFT_861594</name>
</gene>
<evidence type="ECO:0000259" key="6">
    <source>
        <dbReference type="PROSITE" id="PS51192"/>
    </source>
</evidence>
<evidence type="ECO:0000256" key="2">
    <source>
        <dbReference type="ARBA" id="ARBA00022741"/>
    </source>
</evidence>
<name>A0A1B7NH93_9AGAM</name>
<dbReference type="SMART" id="SM00487">
    <property type="entry name" value="DEXDc"/>
    <property type="match status" value="1"/>
</dbReference>
<dbReference type="STRING" id="1314800.A0A1B7NH93"/>
<dbReference type="PROSITE" id="PS51194">
    <property type="entry name" value="HELICASE_CTER"/>
    <property type="match status" value="1"/>
</dbReference>
<proteinExistence type="predicted"/>
<dbReference type="AlphaFoldDB" id="A0A1B7NH93"/>
<dbReference type="OrthoDB" id="10256233at2759"/>